<dbReference type="EMBL" id="LR899576">
    <property type="protein sequence ID" value="CAD7240744.1"/>
    <property type="molecule type" value="Genomic_DNA"/>
</dbReference>
<comment type="caution">
    <text evidence="1">Lacks conserved residue(s) required for the propagation of feature annotation.</text>
</comment>
<dbReference type="GO" id="GO:0046872">
    <property type="term" value="F:metal ion binding"/>
    <property type="evidence" value="ECO:0007669"/>
    <property type="project" value="UniProtKB-KW"/>
</dbReference>
<feature type="active site" evidence="1">
    <location>
        <position position="59"/>
    </location>
</feature>
<sequence>MYAHPHNRGHHQIAHPSAPPLQKCDTLGLAELGTMCDAKASCSIVQDNGLSAAFTIAHELGHVLNMPHDDDFKCQQYKGDDWIQNVMSRMLDHNTYPWAWSNCSQHYLTEYLDAGYGECLEDEPEVNQLQSGLARQAKRSPGEVFDEDKQCELVFGSGSRICTYMVWGWGTMDAAIDKKPMDQSR</sequence>
<dbReference type="GO" id="GO:0030198">
    <property type="term" value="P:extracellular matrix organization"/>
    <property type="evidence" value="ECO:0007669"/>
    <property type="project" value="TreeGrafter"/>
</dbReference>
<dbReference type="Proteomes" id="UP000677054">
    <property type="component" value="Unassembled WGS sequence"/>
</dbReference>
<feature type="binding site" evidence="1">
    <location>
        <position position="58"/>
    </location>
    <ligand>
        <name>Zn(2+)</name>
        <dbReference type="ChEBI" id="CHEBI:29105"/>
        <note>catalytic</note>
    </ligand>
</feature>
<dbReference type="EMBL" id="CAJPEV010000059">
    <property type="protein sequence ID" value="CAG0879789.1"/>
    <property type="molecule type" value="Genomic_DNA"/>
</dbReference>
<protein>
    <recommendedName>
        <fullName evidence="2">Peptidase M12B domain-containing protein</fullName>
    </recommendedName>
</protein>
<dbReference type="PANTHER" id="PTHR13723:SF278">
    <property type="entry name" value="ADAM METALLOPEPTIDASE WITH THROMBOSPONDIN TYPE 1 MOTIF A, ISOFORM B"/>
    <property type="match status" value="1"/>
</dbReference>
<organism evidence="3">
    <name type="scientific">Darwinula stevensoni</name>
    <dbReference type="NCBI Taxonomy" id="69355"/>
    <lineage>
        <taxon>Eukaryota</taxon>
        <taxon>Metazoa</taxon>
        <taxon>Ecdysozoa</taxon>
        <taxon>Arthropoda</taxon>
        <taxon>Crustacea</taxon>
        <taxon>Oligostraca</taxon>
        <taxon>Ostracoda</taxon>
        <taxon>Podocopa</taxon>
        <taxon>Podocopida</taxon>
        <taxon>Darwinulocopina</taxon>
        <taxon>Darwinuloidea</taxon>
        <taxon>Darwinulidae</taxon>
        <taxon>Darwinula</taxon>
    </lineage>
</organism>
<dbReference type="InterPro" id="IPR001590">
    <property type="entry name" value="Peptidase_M12B"/>
</dbReference>
<evidence type="ECO:0000259" key="2">
    <source>
        <dbReference type="PROSITE" id="PS50215"/>
    </source>
</evidence>
<evidence type="ECO:0000313" key="3">
    <source>
        <dbReference type="EMBL" id="CAD7240744.1"/>
    </source>
</evidence>
<reference evidence="3" key="1">
    <citation type="submission" date="2020-11" db="EMBL/GenBank/DDBJ databases">
        <authorList>
            <person name="Tran Van P."/>
        </authorList>
    </citation>
    <scope>NUCLEOTIDE SEQUENCE</scope>
</reference>
<evidence type="ECO:0000256" key="1">
    <source>
        <dbReference type="PROSITE-ProRule" id="PRU00276"/>
    </source>
</evidence>
<dbReference type="SUPFAM" id="SSF55486">
    <property type="entry name" value="Metalloproteases ('zincins'), catalytic domain"/>
    <property type="match status" value="1"/>
</dbReference>
<dbReference type="GO" id="GO:0004222">
    <property type="term" value="F:metalloendopeptidase activity"/>
    <property type="evidence" value="ECO:0007669"/>
    <property type="project" value="InterPro"/>
</dbReference>
<keyword evidence="4" id="KW-1185">Reference proteome</keyword>
<feature type="domain" description="Peptidase M12B" evidence="2">
    <location>
        <begin position="1"/>
        <end position="124"/>
    </location>
</feature>
<dbReference type="Gene3D" id="3.40.1620.60">
    <property type="match status" value="1"/>
</dbReference>
<dbReference type="OrthoDB" id="6377078at2759"/>
<evidence type="ECO:0000313" key="4">
    <source>
        <dbReference type="Proteomes" id="UP000677054"/>
    </source>
</evidence>
<name>A0A7R8ZZY1_9CRUS</name>
<gene>
    <name evidence="3" type="ORF">DSTB1V02_LOCUS755</name>
</gene>
<dbReference type="Pfam" id="PF01421">
    <property type="entry name" value="Reprolysin"/>
    <property type="match status" value="1"/>
</dbReference>
<dbReference type="InterPro" id="IPR050439">
    <property type="entry name" value="ADAMTS_ADAMTS-like"/>
</dbReference>
<dbReference type="GO" id="GO:0031012">
    <property type="term" value="C:extracellular matrix"/>
    <property type="evidence" value="ECO:0007669"/>
    <property type="project" value="TreeGrafter"/>
</dbReference>
<feature type="binding site" evidence="1">
    <location>
        <position position="62"/>
    </location>
    <ligand>
        <name>Zn(2+)</name>
        <dbReference type="ChEBI" id="CHEBI:29105"/>
        <note>catalytic</note>
    </ligand>
</feature>
<proteinExistence type="predicted"/>
<feature type="binding site" evidence="1">
    <location>
        <position position="68"/>
    </location>
    <ligand>
        <name>Zn(2+)</name>
        <dbReference type="ChEBI" id="CHEBI:29105"/>
        <note>catalytic</note>
    </ligand>
</feature>
<dbReference type="Gene3D" id="3.40.390.10">
    <property type="entry name" value="Collagenase (Catalytic Domain)"/>
    <property type="match status" value="1"/>
</dbReference>
<keyword evidence="1" id="KW-0479">Metal-binding</keyword>
<dbReference type="PROSITE" id="PS50215">
    <property type="entry name" value="ADAM_MEPRO"/>
    <property type="match status" value="1"/>
</dbReference>
<dbReference type="PANTHER" id="PTHR13723">
    <property type="entry name" value="ADAMTS A DISINTEGRIN AND METALLOPROTEASE WITH THROMBOSPONDIN MOTIFS PROTEASE"/>
    <property type="match status" value="1"/>
</dbReference>
<accession>A0A7R8ZZY1</accession>
<keyword evidence="1" id="KW-0862">Zinc</keyword>
<dbReference type="AlphaFoldDB" id="A0A7R8ZZY1"/>
<dbReference type="GO" id="GO:0006508">
    <property type="term" value="P:proteolysis"/>
    <property type="evidence" value="ECO:0007669"/>
    <property type="project" value="InterPro"/>
</dbReference>
<dbReference type="InterPro" id="IPR024079">
    <property type="entry name" value="MetalloPept_cat_dom_sf"/>
</dbReference>